<dbReference type="STRING" id="145854.GA0074692_0657"/>
<accession>A0A1C6RQV1</accession>
<gene>
    <name evidence="1" type="ORF">GA0074692_0657</name>
</gene>
<dbReference type="RefSeq" id="WP_141725120.1">
    <property type="nucleotide sequence ID" value="NZ_FMHW01000002.1"/>
</dbReference>
<evidence type="ECO:0000313" key="1">
    <source>
        <dbReference type="EMBL" id="SCL19582.1"/>
    </source>
</evidence>
<name>A0A1C6RQV1_9ACTN</name>
<evidence type="ECO:0000313" key="2">
    <source>
        <dbReference type="Proteomes" id="UP000198959"/>
    </source>
</evidence>
<dbReference type="Proteomes" id="UP000198959">
    <property type="component" value="Unassembled WGS sequence"/>
</dbReference>
<dbReference type="OrthoDB" id="3295928at2"/>
<sequence>MYFGVARENPKLATRVFTAVLGHALHPATVVAPMHTPWVNAQVYADLSFSVADDQCAPWNGEGMPRLGYYGSLLGPDCRVDTLATGQVVIQDLRESHRSRSDRPGGGPD</sequence>
<keyword evidence="2" id="KW-1185">Reference proteome</keyword>
<proteinExistence type="predicted"/>
<protein>
    <submittedName>
        <fullName evidence="1">Uncharacterized protein</fullName>
    </submittedName>
</protein>
<organism evidence="1 2">
    <name type="scientific">Micromonospora pallida</name>
    <dbReference type="NCBI Taxonomy" id="145854"/>
    <lineage>
        <taxon>Bacteria</taxon>
        <taxon>Bacillati</taxon>
        <taxon>Actinomycetota</taxon>
        <taxon>Actinomycetes</taxon>
        <taxon>Micromonosporales</taxon>
        <taxon>Micromonosporaceae</taxon>
        <taxon>Micromonospora</taxon>
    </lineage>
</organism>
<reference evidence="2" key="1">
    <citation type="submission" date="2016-06" db="EMBL/GenBank/DDBJ databases">
        <authorList>
            <person name="Varghese N."/>
            <person name="Submissions Spin"/>
        </authorList>
    </citation>
    <scope>NUCLEOTIDE SEQUENCE [LARGE SCALE GENOMIC DNA]</scope>
    <source>
        <strain evidence="2">DSM 43817</strain>
    </source>
</reference>
<dbReference type="EMBL" id="FMHW01000002">
    <property type="protein sequence ID" value="SCL19582.1"/>
    <property type="molecule type" value="Genomic_DNA"/>
</dbReference>
<dbReference type="AlphaFoldDB" id="A0A1C6RQV1"/>